<reference evidence="1 2" key="1">
    <citation type="submission" date="2020-08" db="EMBL/GenBank/DDBJ databases">
        <title>Genomic Encyclopedia of Type Strains, Phase IV (KMG-IV): sequencing the most valuable type-strain genomes for metagenomic binning, comparative biology and taxonomic classification.</title>
        <authorList>
            <person name="Goeker M."/>
        </authorList>
    </citation>
    <scope>NUCLEOTIDE SEQUENCE [LARGE SCALE GENOMIC DNA]</scope>
    <source>
        <strain evidence="1 2">DSM 102044</strain>
    </source>
</reference>
<accession>A0A841MRA6</accession>
<keyword evidence="2" id="KW-1185">Reference proteome</keyword>
<dbReference type="EMBL" id="JACIJO010000002">
    <property type="protein sequence ID" value="MBB6326696.1"/>
    <property type="molecule type" value="Genomic_DNA"/>
</dbReference>
<dbReference type="Proteomes" id="UP000588604">
    <property type="component" value="Unassembled WGS sequence"/>
</dbReference>
<dbReference type="AlphaFoldDB" id="A0A841MRA6"/>
<gene>
    <name evidence="1" type="ORF">FHS59_002324</name>
</gene>
<dbReference type="RefSeq" id="WP_184495278.1">
    <property type="nucleotide sequence ID" value="NZ_JACIJO010000002.1"/>
</dbReference>
<evidence type="ECO:0000313" key="2">
    <source>
        <dbReference type="Proteomes" id="UP000588604"/>
    </source>
</evidence>
<proteinExistence type="predicted"/>
<sequence length="139" mass="15720">MDDPAGYSGTPLAKKLGIKSGMVVQVLFCPKAYLSFFSDFPSDVHLEIKPEYSKQADLIHLFVQSEEELEIGFKHASKHLRKSGSLWISWPKKTSGIPTEVDKFPIRSYGLEKGLVDVKVAAIDEQWSGLKFMFRVKDR</sequence>
<organism evidence="1 2">
    <name type="scientific">Algoriphagus iocasae</name>
    <dbReference type="NCBI Taxonomy" id="1836499"/>
    <lineage>
        <taxon>Bacteria</taxon>
        <taxon>Pseudomonadati</taxon>
        <taxon>Bacteroidota</taxon>
        <taxon>Cytophagia</taxon>
        <taxon>Cytophagales</taxon>
        <taxon>Cyclobacteriaceae</taxon>
        <taxon>Algoriphagus</taxon>
    </lineage>
</organism>
<protein>
    <recommendedName>
        <fullName evidence="3">DUF3052 domain-containing protein</fullName>
    </recommendedName>
</protein>
<evidence type="ECO:0008006" key="3">
    <source>
        <dbReference type="Google" id="ProtNLM"/>
    </source>
</evidence>
<comment type="caution">
    <text evidence="1">The sequence shown here is derived from an EMBL/GenBank/DDBJ whole genome shotgun (WGS) entry which is preliminary data.</text>
</comment>
<name>A0A841MRA6_9BACT</name>
<evidence type="ECO:0000313" key="1">
    <source>
        <dbReference type="EMBL" id="MBB6326696.1"/>
    </source>
</evidence>